<dbReference type="KEGG" id="paqt:E8L99_19395"/>
<evidence type="ECO:0000256" key="5">
    <source>
        <dbReference type="ARBA" id="ARBA00036820"/>
    </source>
</evidence>
<protein>
    <recommendedName>
        <fullName evidence="8">Hydroxylysine kinase</fullName>
        <ecNumber evidence="7">2.7.1.81</ecNumber>
    </recommendedName>
</protein>
<evidence type="ECO:0000256" key="4">
    <source>
        <dbReference type="ARBA" id="ARBA00022777"/>
    </source>
</evidence>
<dbReference type="PANTHER" id="PTHR21064:SF1">
    <property type="entry name" value="HYDROXYLYSINE KINASE"/>
    <property type="match status" value="1"/>
</dbReference>
<dbReference type="EMBL" id="CP039865">
    <property type="protein sequence ID" value="QCK87761.1"/>
    <property type="molecule type" value="Genomic_DNA"/>
</dbReference>
<evidence type="ECO:0000256" key="7">
    <source>
        <dbReference type="ARBA" id="ARBA00038873"/>
    </source>
</evidence>
<gene>
    <name evidence="10" type="ORF">E8L99_19395</name>
</gene>
<dbReference type="InterPro" id="IPR002575">
    <property type="entry name" value="Aminoglycoside_PTrfase"/>
</dbReference>
<evidence type="ECO:0000256" key="2">
    <source>
        <dbReference type="ARBA" id="ARBA00022490"/>
    </source>
</evidence>
<dbReference type="Gene3D" id="3.90.1200.10">
    <property type="match status" value="1"/>
</dbReference>
<accession>A0A4D7QMM1</accession>
<name>A0A4D7QMM1_9HYPH</name>
<proteinExistence type="predicted"/>
<evidence type="ECO:0000313" key="11">
    <source>
        <dbReference type="Proteomes" id="UP000298588"/>
    </source>
</evidence>
<evidence type="ECO:0000256" key="3">
    <source>
        <dbReference type="ARBA" id="ARBA00022679"/>
    </source>
</evidence>
<evidence type="ECO:0000313" key="10">
    <source>
        <dbReference type="EMBL" id="QCK87761.1"/>
    </source>
</evidence>
<dbReference type="RefSeq" id="WP_137101089.1">
    <property type="nucleotide sequence ID" value="NZ_CP039865.1"/>
</dbReference>
<dbReference type="Pfam" id="PF01636">
    <property type="entry name" value="APH"/>
    <property type="match status" value="1"/>
</dbReference>
<dbReference type="InterPro" id="IPR011009">
    <property type="entry name" value="Kinase-like_dom_sf"/>
</dbReference>
<evidence type="ECO:0000259" key="9">
    <source>
        <dbReference type="Pfam" id="PF01636"/>
    </source>
</evidence>
<evidence type="ECO:0000256" key="8">
    <source>
        <dbReference type="ARBA" id="ARBA00040505"/>
    </source>
</evidence>
<comment type="subcellular location">
    <subcellularLocation>
        <location evidence="1">Cytoplasm</location>
    </subcellularLocation>
</comment>
<dbReference type="GO" id="GO:0047992">
    <property type="term" value="F:hydroxylysine kinase activity"/>
    <property type="evidence" value="ECO:0007669"/>
    <property type="project" value="UniProtKB-EC"/>
</dbReference>
<comment type="catalytic activity">
    <reaction evidence="5">
        <text>(5R)-5-hydroxy-L-lysine + GTP = (5R)-5-phosphooxy-L-lysine + GDP + H(+)</text>
        <dbReference type="Rhea" id="RHEA:19049"/>
        <dbReference type="ChEBI" id="CHEBI:15378"/>
        <dbReference type="ChEBI" id="CHEBI:37565"/>
        <dbReference type="ChEBI" id="CHEBI:57882"/>
        <dbReference type="ChEBI" id="CHEBI:58189"/>
        <dbReference type="ChEBI" id="CHEBI:58357"/>
        <dbReference type="EC" id="2.7.1.81"/>
    </reaction>
</comment>
<keyword evidence="2" id="KW-0963">Cytoplasm</keyword>
<dbReference type="AlphaFoldDB" id="A0A4D7QMM1"/>
<organism evidence="10 11">
    <name type="scientific">Phreatobacter aquaticus</name>
    <dbReference type="NCBI Taxonomy" id="2570229"/>
    <lineage>
        <taxon>Bacteria</taxon>
        <taxon>Pseudomonadati</taxon>
        <taxon>Pseudomonadota</taxon>
        <taxon>Alphaproteobacteria</taxon>
        <taxon>Hyphomicrobiales</taxon>
        <taxon>Phreatobacteraceae</taxon>
        <taxon>Phreatobacter</taxon>
    </lineage>
</organism>
<dbReference type="SUPFAM" id="SSF56112">
    <property type="entry name" value="Protein kinase-like (PK-like)"/>
    <property type="match status" value="1"/>
</dbReference>
<dbReference type="Proteomes" id="UP000298588">
    <property type="component" value="Chromosome"/>
</dbReference>
<sequence>MALTVELGDLLDTAAPPATLAEAAELARDRFGLSGTIRALTGERDRNFHIAETSGGEYVLKIVHPAEDPAVTDFQTQALRHVAMRNGTLATPRAVAPLTGTDDVVWRVPGQADRRLRCYTYLPGEPLHLTVATPSQRQALGQFLARLDQALADFRHPADNHDLLWDLKRAARARDLLADIPDPERRALPARAFDRFETTILPALAGLRTQVVHNDFNPHNILADPTAGDRIAGVIDFGDMVRAPLVQDLATACAYQIQPDGHPLAGPADLVGGFHAVLPLEPAEMAVLPGLIATRMALSIAISSWRAARHPDNAPYILRNQQAAWTGLARLDLLTPGEAQTYLAERIG</sequence>
<keyword evidence="4" id="KW-0418">Kinase</keyword>
<comment type="function">
    <text evidence="6">Catalyzes the GTP-dependent phosphorylation of 5-hydroxy-L-lysine.</text>
</comment>
<dbReference type="GO" id="GO:0005737">
    <property type="term" value="C:cytoplasm"/>
    <property type="evidence" value="ECO:0007669"/>
    <property type="project" value="UniProtKB-SubCell"/>
</dbReference>
<keyword evidence="3" id="KW-0808">Transferase</keyword>
<feature type="domain" description="Aminoglycoside phosphotransferase" evidence="9">
    <location>
        <begin position="39"/>
        <end position="265"/>
    </location>
</feature>
<evidence type="ECO:0000256" key="1">
    <source>
        <dbReference type="ARBA" id="ARBA00004496"/>
    </source>
</evidence>
<dbReference type="EC" id="2.7.1.81" evidence="7"/>
<reference evidence="10 11" key="1">
    <citation type="submission" date="2019-04" db="EMBL/GenBank/DDBJ databases">
        <title>Phreatobacter aquaticus sp. nov.</title>
        <authorList>
            <person name="Choi A."/>
            <person name="Baek K."/>
        </authorList>
    </citation>
    <scope>NUCLEOTIDE SEQUENCE [LARGE SCALE GENOMIC DNA]</scope>
    <source>
        <strain evidence="10 11">NMCR1094</strain>
    </source>
</reference>
<dbReference type="InterPro" id="IPR050249">
    <property type="entry name" value="Pseudomonas-type_ThrB"/>
</dbReference>
<keyword evidence="11" id="KW-1185">Reference proteome</keyword>
<dbReference type="OrthoDB" id="156345at2"/>
<dbReference type="PANTHER" id="PTHR21064">
    <property type="entry name" value="AMINOGLYCOSIDE PHOSPHOTRANSFERASE DOMAIN-CONTAINING PROTEIN-RELATED"/>
    <property type="match status" value="1"/>
</dbReference>
<evidence type="ECO:0000256" key="6">
    <source>
        <dbReference type="ARBA" id="ARBA00037368"/>
    </source>
</evidence>